<proteinExistence type="predicted"/>
<evidence type="ECO:0000313" key="1">
    <source>
        <dbReference type="EMBL" id="QNO57793.1"/>
    </source>
</evidence>
<dbReference type="AlphaFoldDB" id="A0A7G9ZC09"/>
<organism evidence="1">
    <name type="scientific">Candidatus Methanophaga sp. ANME-1 ERB7</name>
    <dbReference type="NCBI Taxonomy" id="2759913"/>
    <lineage>
        <taxon>Archaea</taxon>
        <taxon>Methanobacteriati</taxon>
        <taxon>Methanobacteriota</taxon>
        <taxon>Stenosarchaea group</taxon>
        <taxon>Methanomicrobia</taxon>
        <taxon>Candidatus Methanophagales</taxon>
        <taxon>Candidatus Methanophagaceae</taxon>
        <taxon>Candidatus Methanophaga</taxon>
    </lineage>
</organism>
<reference evidence="1" key="1">
    <citation type="submission" date="2020-06" db="EMBL/GenBank/DDBJ databases">
        <title>Unique genomic features of the anaerobic methanotrophic archaea.</title>
        <authorList>
            <person name="Chadwick G.L."/>
            <person name="Skennerton C.T."/>
            <person name="Laso-Perez R."/>
            <person name="Leu A.O."/>
            <person name="Speth D.R."/>
            <person name="Yu H."/>
            <person name="Morgan-Lang C."/>
            <person name="Hatzenpichler R."/>
            <person name="Goudeau D."/>
            <person name="Malmstrom R."/>
            <person name="Brazelton W.J."/>
            <person name="Woyke T."/>
            <person name="Hallam S.J."/>
            <person name="Tyson G.W."/>
            <person name="Wegener G."/>
            <person name="Boetius A."/>
            <person name="Orphan V."/>
        </authorList>
    </citation>
    <scope>NUCLEOTIDE SEQUENCE</scope>
</reference>
<dbReference type="EMBL" id="MT631702">
    <property type="protein sequence ID" value="QNO57793.1"/>
    <property type="molecule type" value="Genomic_DNA"/>
</dbReference>
<protein>
    <submittedName>
        <fullName evidence="1">Uncharacterized protein</fullName>
    </submittedName>
</protein>
<gene>
    <name evidence="1" type="ORF">OHAEDELL_00021</name>
</gene>
<accession>A0A7G9ZC09</accession>
<sequence>MMNTSWLFVLLNPCKPVARELVREFGKSLSFLGPKLKDQRVSILKYLSECITQYFESTEVWRYWGEDVIQLGRLQLEIQSIPVAELECASISDCLAAHIANNLDLDAARNAKEINNGEWKAISDVAASEVLKISLQTAIQVLINREQIFWVKGSSDRYVLLAIEEKEAYVINGASEYADMLKIYDSGGVGAASPKKARKMWLKRHDKQNVYKRGQYTNPSFRIY</sequence>
<name>A0A7G9ZC09_9EURY</name>